<evidence type="ECO:0000313" key="4">
    <source>
        <dbReference type="EMBL" id="MBP3059531.1"/>
    </source>
</evidence>
<organism evidence="4 5">
    <name type="scientific">Texas Phoenix palm phytoplasma</name>
    <dbReference type="NCBI Taxonomy" id="176709"/>
    <lineage>
        <taxon>Bacteria</taxon>
        <taxon>Bacillati</taxon>
        <taxon>Mycoplasmatota</taxon>
        <taxon>Mollicutes</taxon>
        <taxon>Acholeplasmatales</taxon>
        <taxon>Acholeplasmataceae</taxon>
        <taxon>Candidatus Phytoplasma</taxon>
        <taxon>16SrIV (Coconut lethal yellows group)</taxon>
    </lineage>
</organism>
<dbReference type="EMBL" id="VBRA02000009">
    <property type="protein sequence ID" value="MBP3059531.1"/>
    <property type="molecule type" value="Genomic_DNA"/>
</dbReference>
<evidence type="ECO:0000313" key="5">
    <source>
        <dbReference type="Proteomes" id="UP001192346"/>
    </source>
</evidence>
<dbReference type="Gene3D" id="1.10.3210.10">
    <property type="entry name" value="Hypothetical protein af1432"/>
    <property type="match status" value="1"/>
</dbReference>
<reference evidence="4 5" key="1">
    <citation type="submission" date="2019-10" db="EMBL/GenBank/DDBJ databases">
        <title>Whole Genome Sequencing and Characterization of Texas Phoenix Palm Decline Phytoplasma Belongs to Lethal Yellowing (16SrIV) Group.</title>
        <authorList>
            <person name="Bao M."/>
        </authorList>
    </citation>
    <scope>NUCLEOTIDE SEQUENCE [LARGE SCALE GENOMIC DNA]</scope>
    <source>
        <strain evidence="4 5">ACPD</strain>
    </source>
</reference>
<evidence type="ECO:0000313" key="3">
    <source>
        <dbReference type="EMBL" id="MBP3059356.1"/>
    </source>
</evidence>
<dbReference type="InterPro" id="IPR050135">
    <property type="entry name" value="dGTPase-like"/>
</dbReference>
<proteinExistence type="predicted"/>
<keyword evidence="5" id="KW-1185">Reference proteome</keyword>
<dbReference type="EMBL" id="VBRA02000005">
    <property type="protein sequence ID" value="MBP3059277.1"/>
    <property type="molecule type" value="Genomic_DNA"/>
</dbReference>
<evidence type="ECO:0000313" key="2">
    <source>
        <dbReference type="EMBL" id="MBP3059277.1"/>
    </source>
</evidence>
<comment type="caution">
    <text evidence="4">The sequence shown here is derived from an EMBL/GenBank/DDBJ whole genome shotgun (WGS) entry which is preliminary data.</text>
</comment>
<sequence length="66" mass="7902">MSSQLDFDRLDYLKRDSFFTGVNDSIDLDRLIRGIEIYNNKVVFKKSSINSIENYIVNRYHMYCQV</sequence>
<protein>
    <recommendedName>
        <fullName evidence="1">HD-associated domain-containing protein</fullName>
    </recommendedName>
</protein>
<dbReference type="SUPFAM" id="SSF109604">
    <property type="entry name" value="HD-domain/PDEase-like"/>
    <property type="match status" value="1"/>
</dbReference>
<dbReference type="PANTHER" id="PTHR11373:SF4">
    <property type="entry name" value="DEOXYNUCLEOSIDE TRIPHOSPHATE TRIPHOSPHOHYDROLASE SAMHD1"/>
    <property type="match status" value="1"/>
</dbReference>
<gene>
    <name evidence="2" type="ORF">FEF22_000545</name>
    <name evidence="3" type="ORF">FEF22_000950</name>
    <name evidence="4" type="ORF">FEF22_001925</name>
</gene>
<accession>A0ABS5BJJ7</accession>
<feature type="domain" description="HD-associated" evidence="1">
    <location>
        <begin position="26"/>
        <end position="66"/>
    </location>
</feature>
<dbReference type="Pfam" id="PF19276">
    <property type="entry name" value="HD_assoc_2"/>
    <property type="match status" value="1"/>
</dbReference>
<dbReference type="RefSeq" id="WP_138107868.1">
    <property type="nucleotide sequence ID" value="NZ_VBRA02000005.1"/>
</dbReference>
<dbReference type="Proteomes" id="UP001192346">
    <property type="component" value="Unassembled WGS sequence"/>
</dbReference>
<dbReference type="PANTHER" id="PTHR11373">
    <property type="entry name" value="DEOXYNUCLEOSIDE TRIPHOSPHATE TRIPHOSPHOHYDROLASE"/>
    <property type="match status" value="1"/>
</dbReference>
<evidence type="ECO:0000259" key="1">
    <source>
        <dbReference type="Pfam" id="PF19276"/>
    </source>
</evidence>
<dbReference type="EMBL" id="VBRA02000007">
    <property type="protein sequence ID" value="MBP3059356.1"/>
    <property type="molecule type" value="Genomic_DNA"/>
</dbReference>
<dbReference type="InterPro" id="IPR045509">
    <property type="entry name" value="HD_assoc_2"/>
</dbReference>
<name>A0ABS5BJJ7_9MOLU</name>